<name>A0ABZ2TLM3_9BACT</name>
<protein>
    <submittedName>
        <fullName evidence="3">Uncharacterized protein</fullName>
    </submittedName>
</protein>
<proteinExistence type="inferred from homology"/>
<dbReference type="PANTHER" id="PTHR40083">
    <property type="entry name" value="UPF0122 PROTEIN CBO2450/CLC_2298"/>
    <property type="match status" value="1"/>
</dbReference>
<dbReference type="PANTHER" id="PTHR40083:SF1">
    <property type="entry name" value="UPF0122 PROTEIN YLXM"/>
    <property type="match status" value="1"/>
</dbReference>
<dbReference type="Proteomes" id="UP001622612">
    <property type="component" value="Chromosome"/>
</dbReference>
<accession>A0ABZ2TLM3</accession>
<evidence type="ECO:0000256" key="2">
    <source>
        <dbReference type="ARBA" id="ARBA00024764"/>
    </source>
</evidence>
<reference evidence="3" key="1">
    <citation type="submission" date="2021-11" db="EMBL/GenBank/DDBJ databases">
        <title>The first genome sequence of unculturable Mycoplasma faucium obtained by de novo assembly of metagenomic reads.</title>
        <authorList>
            <person name="Sabat A.J."/>
            <person name="Bathoorn E."/>
            <person name="Akkerboom V."/>
            <person name="Friedrich A.W."/>
        </authorList>
    </citation>
    <scope>NUCLEOTIDE SEQUENCE [LARGE SCALE GENOMIC DNA]</scope>
    <source>
        <strain evidence="3">UMCG-MFM1</strain>
    </source>
</reference>
<dbReference type="Pfam" id="PF04297">
    <property type="entry name" value="UPF0122"/>
    <property type="match status" value="1"/>
</dbReference>
<keyword evidence="4" id="KW-1185">Reference proteome</keyword>
<organism evidence="3 4">
    <name type="scientific">Metamycoplasma faucium</name>
    <dbReference type="NCBI Taxonomy" id="56142"/>
    <lineage>
        <taxon>Bacteria</taxon>
        <taxon>Bacillati</taxon>
        <taxon>Mycoplasmatota</taxon>
        <taxon>Mycoplasmoidales</taxon>
        <taxon>Metamycoplasmataceae</taxon>
        <taxon>Metamycoplasma</taxon>
    </lineage>
</organism>
<dbReference type="SUPFAM" id="SSF88659">
    <property type="entry name" value="Sigma3 and sigma4 domains of RNA polymerase sigma factors"/>
    <property type="match status" value="1"/>
</dbReference>
<dbReference type="InterPro" id="IPR036388">
    <property type="entry name" value="WH-like_DNA-bd_sf"/>
</dbReference>
<dbReference type="Gene3D" id="1.10.10.10">
    <property type="entry name" value="Winged helix-like DNA-binding domain superfamily/Winged helix DNA-binding domain"/>
    <property type="match status" value="1"/>
</dbReference>
<dbReference type="EMBL" id="CP088155">
    <property type="protein sequence ID" value="WYM97357.1"/>
    <property type="molecule type" value="Genomic_DNA"/>
</dbReference>
<evidence type="ECO:0000313" key="3">
    <source>
        <dbReference type="EMBL" id="WYM97357.1"/>
    </source>
</evidence>
<comment type="function">
    <text evidence="2">Might take part in the signal recognition particle (SRP) pathway. This is inferred from the conservation of its genetic proximity to ftsY/ffh. May be a regulatory protein.</text>
</comment>
<comment type="similarity">
    <text evidence="1">Belongs to the UPF0122 family.</text>
</comment>
<dbReference type="RefSeq" id="WP_405311768.1">
    <property type="nucleotide sequence ID" value="NZ_CP088155.1"/>
</dbReference>
<gene>
    <name evidence="3" type="ORF">LQ356_00465</name>
</gene>
<evidence type="ECO:0000313" key="4">
    <source>
        <dbReference type="Proteomes" id="UP001622612"/>
    </source>
</evidence>
<dbReference type="InterPro" id="IPR007394">
    <property type="entry name" value="UPF0122"/>
</dbReference>
<sequence length="73" mass="8651">MFDIEEREKITQLFEKYKLFLPQSQFQILHLYLNEDLSIGEISKLLAMTRSAVFDAFKKGKKKLIEISQKLEV</sequence>
<evidence type="ECO:0000256" key="1">
    <source>
        <dbReference type="ARBA" id="ARBA00008720"/>
    </source>
</evidence>
<dbReference type="InterPro" id="IPR013324">
    <property type="entry name" value="RNA_pol_sigma_r3/r4-like"/>
</dbReference>